<dbReference type="VEuPathDB" id="FungiDB:BO78DRAFT_413936"/>
<gene>
    <name evidence="2" type="ORF">BO78DRAFT_413936</name>
</gene>
<evidence type="ECO:0000313" key="3">
    <source>
        <dbReference type="Proteomes" id="UP000248423"/>
    </source>
</evidence>
<reference evidence="2 3" key="1">
    <citation type="submission" date="2018-02" db="EMBL/GenBank/DDBJ databases">
        <title>The genomes of Aspergillus section Nigri reveals drivers in fungal speciation.</title>
        <authorList>
            <consortium name="DOE Joint Genome Institute"/>
            <person name="Vesth T.C."/>
            <person name="Nybo J."/>
            <person name="Theobald S."/>
            <person name="Brandl J."/>
            <person name="Frisvad J.C."/>
            <person name="Nielsen K.F."/>
            <person name="Lyhne E.K."/>
            <person name="Kogle M.E."/>
            <person name="Kuo A."/>
            <person name="Riley R."/>
            <person name="Clum A."/>
            <person name="Nolan M."/>
            <person name="Lipzen A."/>
            <person name="Salamov A."/>
            <person name="Henrissat B."/>
            <person name="Wiebenga A."/>
            <person name="De vries R.P."/>
            <person name="Grigoriev I.V."/>
            <person name="Mortensen U.H."/>
            <person name="Andersen M.R."/>
            <person name="Baker S.E."/>
        </authorList>
    </citation>
    <scope>NUCLEOTIDE SEQUENCE [LARGE SCALE GENOMIC DNA]</scope>
    <source>
        <strain evidence="2 3">CBS 121057</strain>
    </source>
</reference>
<keyword evidence="3" id="KW-1185">Reference proteome</keyword>
<organism evidence="2 3">
    <name type="scientific">Aspergillus sclerotiicarbonarius (strain CBS 121057 / IBT 28362)</name>
    <dbReference type="NCBI Taxonomy" id="1448318"/>
    <lineage>
        <taxon>Eukaryota</taxon>
        <taxon>Fungi</taxon>
        <taxon>Dikarya</taxon>
        <taxon>Ascomycota</taxon>
        <taxon>Pezizomycotina</taxon>
        <taxon>Eurotiomycetes</taxon>
        <taxon>Eurotiomycetidae</taxon>
        <taxon>Eurotiales</taxon>
        <taxon>Aspergillaceae</taxon>
        <taxon>Aspergillus</taxon>
        <taxon>Aspergillus subgen. Circumdati</taxon>
    </lineage>
</organism>
<dbReference type="EMBL" id="KZ826318">
    <property type="protein sequence ID" value="PYI11471.1"/>
    <property type="molecule type" value="Genomic_DNA"/>
</dbReference>
<feature type="compositionally biased region" description="Basic and acidic residues" evidence="1">
    <location>
        <begin position="15"/>
        <end position="24"/>
    </location>
</feature>
<dbReference type="Proteomes" id="UP000248423">
    <property type="component" value="Unassembled WGS sequence"/>
</dbReference>
<accession>A0A319EQ76</accession>
<protein>
    <submittedName>
        <fullName evidence="2">Uncharacterized protein</fullName>
    </submittedName>
</protein>
<name>A0A319EQ76_ASPSB</name>
<dbReference type="AlphaFoldDB" id="A0A319EQ76"/>
<proteinExistence type="predicted"/>
<evidence type="ECO:0000256" key="1">
    <source>
        <dbReference type="SAM" id="MobiDB-lite"/>
    </source>
</evidence>
<feature type="region of interest" description="Disordered" evidence="1">
    <location>
        <begin position="1"/>
        <end position="39"/>
    </location>
</feature>
<sequence>MSSQKRPAEESEEPSPSKRTRETISSEPSSPSEDKNEFPLTTEQMTRMMIGQERCSRIIAGLDELWAKALEKLEGVSIGQQEIILRDFKNVMDDKWFLINGIHTEVVEDVGDNDIVMDSFNEVMTPELGNMYDRRNRYYEELERDTRNWNEVAEKWGEEKVRRLRQGSWGITYSRTILALANGSEDWNTVAVRVNRAIYERCMAPEEQELSHAPTMMRPDVENARWIQDTQALTEGELGAIGAKLDSHGLIVPIDAVEDISAT</sequence>
<evidence type="ECO:0000313" key="2">
    <source>
        <dbReference type="EMBL" id="PYI11471.1"/>
    </source>
</evidence>